<dbReference type="OrthoDB" id="1453311at2"/>
<keyword evidence="2" id="KW-1185">Reference proteome</keyword>
<sequence>MTDDQLEAFFADPAVHHLRAVARETDALAIAYPKELQISNFLAWLLSPGEGHGLGDLPLRALLRAAWHSAELSARNGMLAVSPSRLGLMSLGAALCIREFGVETGRCDLAIVDPVSKLIVILENKYGANQGTNQLSGYRDAVTKRMRDSVEWTQLYVFMDSDTTSTPDGEGWIKLDYQWVVDLIDEQLAFRHVSSESLQVLSTYRPYLEDVSERPFVALEDADEKVLHIAEHHGAVLQEMERYRRWTWQETVNEMTSSAPLPLLVEYQQRYRLWDFVIDASAWIAFTIPISAQILDIDFDAKVKSLYICRKAWLAHWQLTEEKNHWPGWVKVYRLHTDNNLFGVECVIYMSMLAEHAKPEVFERAKAVRNRQKLRAVAGNVDRIVLRAKRGLSRSAALAEMLEMRQLVDEVFGTSAQ</sequence>
<dbReference type="Pfam" id="PF14281">
    <property type="entry name" value="PDDEXK_4"/>
    <property type="match status" value="1"/>
</dbReference>
<gene>
    <name evidence="1" type="ORF">EV674_101245</name>
</gene>
<protein>
    <submittedName>
        <fullName evidence="1">PD-(D/E)XK nuclease superfamily protein</fullName>
    </submittedName>
</protein>
<proteinExistence type="predicted"/>
<evidence type="ECO:0000313" key="2">
    <source>
        <dbReference type="Proteomes" id="UP000295182"/>
    </source>
</evidence>
<dbReference type="AlphaFoldDB" id="A0A4R2NH13"/>
<dbReference type="EMBL" id="SLXH01000001">
    <property type="protein sequence ID" value="TCP20590.1"/>
    <property type="molecule type" value="Genomic_DNA"/>
</dbReference>
<dbReference type="RefSeq" id="WP_119013601.1">
    <property type="nucleotide sequence ID" value="NZ_QXNC01000019.1"/>
</dbReference>
<reference evidence="1 2" key="1">
    <citation type="submission" date="2019-03" db="EMBL/GenBank/DDBJ databases">
        <title>Genomic Encyclopedia of Type Strains, Phase IV (KMG-IV): sequencing the most valuable type-strain genomes for metagenomic binning, comparative biology and taxonomic classification.</title>
        <authorList>
            <person name="Goeker M."/>
        </authorList>
    </citation>
    <scope>NUCLEOTIDE SEQUENCE [LARGE SCALE GENOMIC DNA]</scope>
    <source>
        <strain evidence="1 2">DSM 1837</strain>
    </source>
</reference>
<name>A0A4R2NH13_9BURK</name>
<comment type="caution">
    <text evidence="1">The sequence shown here is derived from an EMBL/GenBank/DDBJ whole genome shotgun (WGS) entry which is preliminary data.</text>
</comment>
<organism evidence="1 2">
    <name type="scientific">Simplicispira metamorpha</name>
    <dbReference type="NCBI Taxonomy" id="80881"/>
    <lineage>
        <taxon>Bacteria</taxon>
        <taxon>Pseudomonadati</taxon>
        <taxon>Pseudomonadota</taxon>
        <taxon>Betaproteobacteria</taxon>
        <taxon>Burkholderiales</taxon>
        <taxon>Comamonadaceae</taxon>
        <taxon>Simplicispira</taxon>
    </lineage>
</organism>
<dbReference type="Proteomes" id="UP000295182">
    <property type="component" value="Unassembled WGS sequence"/>
</dbReference>
<accession>A0A4R2NH13</accession>
<evidence type="ECO:0000313" key="1">
    <source>
        <dbReference type="EMBL" id="TCP20590.1"/>
    </source>
</evidence>
<dbReference type="InterPro" id="IPR029470">
    <property type="entry name" value="PDDEXK_4"/>
</dbReference>